<evidence type="ECO:0000256" key="6">
    <source>
        <dbReference type="SAM" id="Phobius"/>
    </source>
</evidence>
<comment type="subcellular location">
    <subcellularLocation>
        <location evidence="1">Membrane</location>
        <topology evidence="1">Multi-pass membrane protein</topology>
    </subcellularLocation>
</comment>
<feature type="transmembrane region" description="Helical" evidence="6">
    <location>
        <begin position="172"/>
        <end position="195"/>
    </location>
</feature>
<proteinExistence type="inferred from homology"/>
<protein>
    <recommendedName>
        <fullName evidence="7">Rhodopsin domain-containing protein</fullName>
    </recommendedName>
</protein>
<evidence type="ECO:0000256" key="2">
    <source>
        <dbReference type="ARBA" id="ARBA00022692"/>
    </source>
</evidence>
<evidence type="ECO:0000313" key="9">
    <source>
        <dbReference type="Proteomes" id="UP001224890"/>
    </source>
</evidence>
<keyword evidence="3 6" id="KW-1133">Transmembrane helix</keyword>
<dbReference type="GO" id="GO:0016020">
    <property type="term" value="C:membrane"/>
    <property type="evidence" value="ECO:0007669"/>
    <property type="project" value="UniProtKB-SubCell"/>
</dbReference>
<keyword evidence="2 6" id="KW-0812">Transmembrane</keyword>
<evidence type="ECO:0000256" key="5">
    <source>
        <dbReference type="ARBA" id="ARBA00038359"/>
    </source>
</evidence>
<feature type="domain" description="Rhodopsin" evidence="7">
    <location>
        <begin position="73"/>
        <end position="320"/>
    </location>
</feature>
<dbReference type="Pfam" id="PF20684">
    <property type="entry name" value="Fung_rhodopsin"/>
    <property type="match status" value="1"/>
</dbReference>
<dbReference type="AlphaFoldDB" id="A0AAJ0AHC0"/>
<comment type="caution">
    <text evidence="8">The sequence shown here is derived from an EMBL/GenBank/DDBJ whole genome shotgun (WGS) entry which is preliminary data.</text>
</comment>
<feature type="transmembrane region" description="Helical" evidence="6">
    <location>
        <begin position="259"/>
        <end position="281"/>
    </location>
</feature>
<dbReference type="PANTHER" id="PTHR33048:SF92">
    <property type="entry name" value="INTEGRAL MEMBRANE PROTEIN"/>
    <property type="match status" value="1"/>
</dbReference>
<evidence type="ECO:0000259" key="7">
    <source>
        <dbReference type="Pfam" id="PF20684"/>
    </source>
</evidence>
<dbReference type="PANTHER" id="PTHR33048">
    <property type="entry name" value="PTH11-LIKE INTEGRAL MEMBRANE PROTEIN (AFU_ORTHOLOGUE AFUA_5G11245)"/>
    <property type="match status" value="1"/>
</dbReference>
<evidence type="ECO:0000256" key="1">
    <source>
        <dbReference type="ARBA" id="ARBA00004141"/>
    </source>
</evidence>
<evidence type="ECO:0000256" key="4">
    <source>
        <dbReference type="ARBA" id="ARBA00023136"/>
    </source>
</evidence>
<evidence type="ECO:0000256" key="3">
    <source>
        <dbReference type="ARBA" id="ARBA00022989"/>
    </source>
</evidence>
<sequence length="384" mass="42740">MGAALRTCTASTHVQKGRPMGATFKDKVGALPNPDDGLGIGFNSVFENVTMDDGSLSDPKGGYNHILAASLHLRINIQGRKLQISDYFLCLAWCSAVVTASFDIQFTVMGALHQNIKINLDGFDGNDDQVMLVMRLFWASSIPFFTTFYLCKGALLAVYVQIFPIFMYYRRMMLWTAIVYIGLAYLVSIILLFTVCLPLSKNWSVEDRVVGTENVMCSASSPAIVFQVGWALHFFGDILIFCLPWLILPDLKIKRALKIGVYCTFGLGIINMTFSLVRFITIQTASVDALPFGLVELWSELDVNIGLLVATLPCLRPYFRSNRRAGYSDKSNGYNYKSTVKTLQITRMSRFDVVSEPAYDLNVDLEHVAACSTTTHSHKSSETV</sequence>
<feature type="transmembrane region" description="Helical" evidence="6">
    <location>
        <begin position="132"/>
        <end position="160"/>
    </location>
</feature>
<dbReference type="RefSeq" id="XP_060427889.1">
    <property type="nucleotide sequence ID" value="XM_060572558.1"/>
</dbReference>
<dbReference type="InterPro" id="IPR049326">
    <property type="entry name" value="Rhodopsin_dom_fungi"/>
</dbReference>
<feature type="transmembrane region" description="Helical" evidence="6">
    <location>
        <begin position="87"/>
        <end position="112"/>
    </location>
</feature>
<dbReference type="GeneID" id="85457084"/>
<reference evidence="8" key="1">
    <citation type="submission" date="2021-06" db="EMBL/GenBank/DDBJ databases">
        <title>Comparative genomics, transcriptomics and evolutionary studies reveal genomic signatures of adaptation to plant cell wall in hemibiotrophic fungi.</title>
        <authorList>
            <consortium name="DOE Joint Genome Institute"/>
            <person name="Baroncelli R."/>
            <person name="Diaz J.F."/>
            <person name="Benocci T."/>
            <person name="Peng M."/>
            <person name="Battaglia E."/>
            <person name="Haridas S."/>
            <person name="Andreopoulos W."/>
            <person name="Labutti K."/>
            <person name="Pangilinan J."/>
            <person name="Floch G.L."/>
            <person name="Makela M.R."/>
            <person name="Henrissat B."/>
            <person name="Grigoriev I.V."/>
            <person name="Crouch J.A."/>
            <person name="De Vries R.P."/>
            <person name="Sukno S.A."/>
            <person name="Thon M.R."/>
        </authorList>
    </citation>
    <scope>NUCLEOTIDE SEQUENCE</scope>
    <source>
        <strain evidence="8">CBS 193.32</strain>
    </source>
</reference>
<keyword evidence="9" id="KW-1185">Reference proteome</keyword>
<dbReference type="Proteomes" id="UP001224890">
    <property type="component" value="Unassembled WGS sequence"/>
</dbReference>
<dbReference type="InterPro" id="IPR052337">
    <property type="entry name" value="SAT4-like"/>
</dbReference>
<feature type="transmembrane region" description="Helical" evidence="6">
    <location>
        <begin position="301"/>
        <end position="319"/>
    </location>
</feature>
<dbReference type="EMBL" id="JAHMHR010000028">
    <property type="protein sequence ID" value="KAK1673886.1"/>
    <property type="molecule type" value="Genomic_DNA"/>
</dbReference>
<gene>
    <name evidence="8" type="ORF">BDP55DRAFT_633497</name>
</gene>
<name>A0AAJ0AHC0_9PEZI</name>
<evidence type="ECO:0000313" key="8">
    <source>
        <dbReference type="EMBL" id="KAK1673886.1"/>
    </source>
</evidence>
<keyword evidence="4 6" id="KW-0472">Membrane</keyword>
<accession>A0AAJ0AHC0</accession>
<feature type="transmembrane region" description="Helical" evidence="6">
    <location>
        <begin position="224"/>
        <end position="247"/>
    </location>
</feature>
<comment type="similarity">
    <text evidence="5">Belongs to the SAT4 family.</text>
</comment>
<organism evidence="8 9">
    <name type="scientific">Colletotrichum godetiae</name>
    <dbReference type="NCBI Taxonomy" id="1209918"/>
    <lineage>
        <taxon>Eukaryota</taxon>
        <taxon>Fungi</taxon>
        <taxon>Dikarya</taxon>
        <taxon>Ascomycota</taxon>
        <taxon>Pezizomycotina</taxon>
        <taxon>Sordariomycetes</taxon>
        <taxon>Hypocreomycetidae</taxon>
        <taxon>Glomerellales</taxon>
        <taxon>Glomerellaceae</taxon>
        <taxon>Colletotrichum</taxon>
        <taxon>Colletotrichum acutatum species complex</taxon>
    </lineage>
</organism>